<dbReference type="PANTHER" id="PTHR33244:SF3">
    <property type="entry name" value="PEPTIDASE A2 DOMAIN-CONTAINING PROTEIN"/>
    <property type="match status" value="1"/>
</dbReference>
<comment type="caution">
    <text evidence="2">The sequence shown here is derived from an EMBL/GenBank/DDBJ whole genome shotgun (WGS) entry which is preliminary data.</text>
</comment>
<keyword evidence="3" id="KW-1185">Reference proteome</keyword>
<dbReference type="OrthoDB" id="10053647at2759"/>
<dbReference type="AlphaFoldDB" id="A0A210QYF1"/>
<dbReference type="PANTHER" id="PTHR33244">
    <property type="entry name" value="INTEGRASE CATALYTIC DOMAIN-CONTAINING PROTEIN-RELATED"/>
    <property type="match status" value="1"/>
</dbReference>
<dbReference type="STRING" id="6573.A0A210QYF1"/>
<name>A0A210QYF1_MIZYE</name>
<evidence type="ECO:0000313" key="2">
    <source>
        <dbReference type="EMBL" id="OWF53798.1"/>
    </source>
</evidence>
<accession>A0A210QYF1</accession>
<sequence length="187" mass="21390">MPAHLLEPQVQQNVTKPLTERKAKQAYYYNTGSKELESLKTGDTVRVRPQGRTKQRQKAVVRDQVDIRSYKIRTEDGREYRRNRRQLRKTNELMPVSSRHIPLLADMDHPSEPPRVTEPSTPRVSRIPVEPPSPPQDSRIPVRDRPSKSETPTGIPSDPASGMTPDPMTPQKTRSGRVVKLPERFTL</sequence>
<gene>
    <name evidence="2" type="ORF">KP79_PYT25455</name>
</gene>
<reference evidence="2 3" key="1">
    <citation type="journal article" date="2017" name="Nat. Ecol. Evol.">
        <title>Scallop genome provides insights into evolution of bilaterian karyotype and development.</title>
        <authorList>
            <person name="Wang S."/>
            <person name="Zhang J."/>
            <person name="Jiao W."/>
            <person name="Li J."/>
            <person name="Xun X."/>
            <person name="Sun Y."/>
            <person name="Guo X."/>
            <person name="Huan P."/>
            <person name="Dong B."/>
            <person name="Zhang L."/>
            <person name="Hu X."/>
            <person name="Sun X."/>
            <person name="Wang J."/>
            <person name="Zhao C."/>
            <person name="Wang Y."/>
            <person name="Wang D."/>
            <person name="Huang X."/>
            <person name="Wang R."/>
            <person name="Lv J."/>
            <person name="Li Y."/>
            <person name="Zhang Z."/>
            <person name="Liu B."/>
            <person name="Lu W."/>
            <person name="Hui Y."/>
            <person name="Liang J."/>
            <person name="Zhou Z."/>
            <person name="Hou R."/>
            <person name="Li X."/>
            <person name="Liu Y."/>
            <person name="Li H."/>
            <person name="Ning X."/>
            <person name="Lin Y."/>
            <person name="Zhao L."/>
            <person name="Xing Q."/>
            <person name="Dou J."/>
            <person name="Li Y."/>
            <person name="Mao J."/>
            <person name="Guo H."/>
            <person name="Dou H."/>
            <person name="Li T."/>
            <person name="Mu C."/>
            <person name="Jiang W."/>
            <person name="Fu Q."/>
            <person name="Fu X."/>
            <person name="Miao Y."/>
            <person name="Liu J."/>
            <person name="Yu Q."/>
            <person name="Li R."/>
            <person name="Liao H."/>
            <person name="Li X."/>
            <person name="Kong Y."/>
            <person name="Jiang Z."/>
            <person name="Chourrout D."/>
            <person name="Li R."/>
            <person name="Bao Z."/>
        </authorList>
    </citation>
    <scope>NUCLEOTIDE SEQUENCE [LARGE SCALE GENOMIC DNA]</scope>
    <source>
        <strain evidence="2 3">PY_sf001</strain>
    </source>
</reference>
<proteinExistence type="predicted"/>
<feature type="region of interest" description="Disordered" evidence="1">
    <location>
        <begin position="77"/>
        <end position="187"/>
    </location>
</feature>
<dbReference type="EMBL" id="NEDP02001212">
    <property type="protein sequence ID" value="OWF53798.1"/>
    <property type="molecule type" value="Genomic_DNA"/>
</dbReference>
<protein>
    <submittedName>
        <fullName evidence="2">Uncharacterized protein</fullName>
    </submittedName>
</protein>
<organism evidence="2 3">
    <name type="scientific">Mizuhopecten yessoensis</name>
    <name type="common">Japanese scallop</name>
    <name type="synonym">Patinopecten yessoensis</name>
    <dbReference type="NCBI Taxonomy" id="6573"/>
    <lineage>
        <taxon>Eukaryota</taxon>
        <taxon>Metazoa</taxon>
        <taxon>Spiralia</taxon>
        <taxon>Lophotrochozoa</taxon>
        <taxon>Mollusca</taxon>
        <taxon>Bivalvia</taxon>
        <taxon>Autobranchia</taxon>
        <taxon>Pteriomorphia</taxon>
        <taxon>Pectinida</taxon>
        <taxon>Pectinoidea</taxon>
        <taxon>Pectinidae</taxon>
        <taxon>Mizuhopecten</taxon>
    </lineage>
</organism>
<evidence type="ECO:0000256" key="1">
    <source>
        <dbReference type="SAM" id="MobiDB-lite"/>
    </source>
</evidence>
<evidence type="ECO:0000313" key="3">
    <source>
        <dbReference type="Proteomes" id="UP000242188"/>
    </source>
</evidence>
<dbReference type="Proteomes" id="UP000242188">
    <property type="component" value="Unassembled WGS sequence"/>
</dbReference>